<sequence>MTPTNQAKLTIPKSRRHKKQGFKNKSIENESVLKIGGNGQNEVQRVKTEKLEIHPERLLDETDKMLRVFDLNYKYGPCVGIKRIDRWERAKKLGLNPPESVNDSLVGPNARFSEISHAEAALGAGRPYENANEGHNKMFDSFKDLEEHNKTHFGHEASKPSRGERIDQELAEEDKETVAKMDEAHKKKEEAKRHNHHNEE</sequence>
<evidence type="ECO:0000313" key="2">
    <source>
        <dbReference type="EMBL" id="GAA5814895.1"/>
    </source>
</evidence>
<name>A0ABP9Z709_9FUNG</name>
<dbReference type="PANTHER" id="PTHR14303:SF0">
    <property type="entry name" value="DNA POLYMERASE DELTA SUBUNIT 4"/>
    <property type="match status" value="1"/>
</dbReference>
<reference evidence="2 3" key="1">
    <citation type="submission" date="2024-04" db="EMBL/GenBank/DDBJ databases">
        <title>genome sequences of Mucor flavus KT1a and Helicostylum pulchrum KT1b strains isolated from the surface of a dry-aged beef.</title>
        <authorList>
            <person name="Toyotome T."/>
            <person name="Hosono M."/>
            <person name="Torimaru M."/>
            <person name="Fukuda K."/>
            <person name="Mikami N."/>
        </authorList>
    </citation>
    <scope>NUCLEOTIDE SEQUENCE [LARGE SCALE GENOMIC DNA]</scope>
    <source>
        <strain evidence="2 3">KT1a</strain>
    </source>
</reference>
<dbReference type="Proteomes" id="UP001473302">
    <property type="component" value="Unassembled WGS sequence"/>
</dbReference>
<evidence type="ECO:0000313" key="3">
    <source>
        <dbReference type="Proteomes" id="UP001473302"/>
    </source>
</evidence>
<feature type="region of interest" description="Disordered" evidence="1">
    <location>
        <begin position="144"/>
        <end position="200"/>
    </location>
</feature>
<feature type="region of interest" description="Disordered" evidence="1">
    <location>
        <begin position="1"/>
        <end position="35"/>
    </location>
</feature>
<dbReference type="EMBL" id="BAABUK010000023">
    <property type="protein sequence ID" value="GAA5814895.1"/>
    <property type="molecule type" value="Genomic_DNA"/>
</dbReference>
<keyword evidence="3" id="KW-1185">Reference proteome</keyword>
<dbReference type="Pfam" id="PF04081">
    <property type="entry name" value="DNA_pol_delta_4"/>
    <property type="match status" value="1"/>
</dbReference>
<evidence type="ECO:0008006" key="4">
    <source>
        <dbReference type="Google" id="ProtNLM"/>
    </source>
</evidence>
<feature type="compositionally biased region" description="Basic residues" evidence="1">
    <location>
        <begin position="13"/>
        <end position="22"/>
    </location>
</feature>
<feature type="compositionally biased region" description="Basic and acidic residues" evidence="1">
    <location>
        <begin position="176"/>
        <end position="200"/>
    </location>
</feature>
<accession>A0ABP9Z709</accession>
<gene>
    <name evidence="2" type="ORF">MFLAVUS_008398</name>
</gene>
<protein>
    <recommendedName>
        <fullName evidence="4">DNA polymerase delta subunit 4</fullName>
    </recommendedName>
</protein>
<comment type="caution">
    <text evidence="2">The sequence shown here is derived from an EMBL/GenBank/DDBJ whole genome shotgun (WGS) entry which is preliminary data.</text>
</comment>
<dbReference type="InterPro" id="IPR007218">
    <property type="entry name" value="DNA_pol_delta_4"/>
</dbReference>
<organism evidence="2 3">
    <name type="scientific">Mucor flavus</name>
    <dbReference type="NCBI Taxonomy" id="439312"/>
    <lineage>
        <taxon>Eukaryota</taxon>
        <taxon>Fungi</taxon>
        <taxon>Fungi incertae sedis</taxon>
        <taxon>Mucoromycota</taxon>
        <taxon>Mucoromycotina</taxon>
        <taxon>Mucoromycetes</taxon>
        <taxon>Mucorales</taxon>
        <taxon>Mucorineae</taxon>
        <taxon>Mucoraceae</taxon>
        <taxon>Mucor</taxon>
    </lineage>
</organism>
<feature type="compositionally biased region" description="Basic and acidic residues" evidence="1">
    <location>
        <begin position="144"/>
        <end position="168"/>
    </location>
</feature>
<evidence type="ECO:0000256" key="1">
    <source>
        <dbReference type="SAM" id="MobiDB-lite"/>
    </source>
</evidence>
<dbReference type="PANTHER" id="PTHR14303">
    <property type="entry name" value="DNA POLYMERASE DELTA SUBUNIT 4"/>
    <property type="match status" value="1"/>
</dbReference>
<proteinExistence type="predicted"/>